<protein>
    <submittedName>
        <fullName evidence="2">Uncharacterized protein</fullName>
    </submittedName>
</protein>
<dbReference type="AlphaFoldDB" id="A0A437NW75"/>
<dbReference type="EMBL" id="SACP01000032">
    <property type="protein sequence ID" value="RVU14284.1"/>
    <property type="molecule type" value="Genomic_DNA"/>
</dbReference>
<feature type="compositionally biased region" description="Pro residues" evidence="1">
    <location>
        <begin position="160"/>
        <end position="172"/>
    </location>
</feature>
<evidence type="ECO:0000313" key="2">
    <source>
        <dbReference type="EMBL" id="RVU14284.1"/>
    </source>
</evidence>
<evidence type="ECO:0000256" key="1">
    <source>
        <dbReference type="SAM" id="MobiDB-lite"/>
    </source>
</evidence>
<comment type="caution">
    <text evidence="2">The sequence shown here is derived from an EMBL/GenBank/DDBJ whole genome shotgun (WGS) entry which is preliminary data.</text>
</comment>
<feature type="region of interest" description="Disordered" evidence="1">
    <location>
        <begin position="34"/>
        <end position="103"/>
    </location>
</feature>
<accession>A0A437NW75</accession>
<feature type="non-terminal residue" evidence="2">
    <location>
        <position position="249"/>
    </location>
</feature>
<reference evidence="2 3" key="1">
    <citation type="submission" date="2019-01" db="EMBL/GenBank/DDBJ databases">
        <authorList>
            <person name="Chen W.-M."/>
        </authorList>
    </citation>
    <scope>NUCLEOTIDE SEQUENCE [LARGE SCALE GENOMIC DNA]</scope>
    <source>
        <strain evidence="2 3">TER-1</strain>
    </source>
</reference>
<gene>
    <name evidence="2" type="ORF">EOE48_23570</name>
</gene>
<sequence>MRDRIPPGERRGLSLGLLAHTFMSLRAILARRLGEPQPTPAKAQRDYVLSRRATPSWMSDGRPTPTADPLPEMPPPPAARIEPAWDAGPVAPSDVWGASTRPPAVPAWAPPQAWTPPEVPAWTPPPPRPAAAVPEVAPAVPVPVVPAPVAPEPVAVAPQPAIPEVPVPAPPRPPERHWAPDPALAPDPARSRDEARGTGWPGPIPAAGPARAVLTRARRQAEPAPARGAAADEAGGAGVRFTRTPDHVL</sequence>
<feature type="compositionally biased region" description="Pro residues" evidence="1">
    <location>
        <begin position="66"/>
        <end position="78"/>
    </location>
</feature>
<keyword evidence="3" id="KW-1185">Reference proteome</keyword>
<name>A0A437NW75_9HYPH</name>
<feature type="compositionally biased region" description="Low complexity" evidence="1">
    <location>
        <begin position="222"/>
        <end position="234"/>
    </location>
</feature>
<dbReference type="Proteomes" id="UP000286997">
    <property type="component" value="Unassembled WGS sequence"/>
</dbReference>
<organism evidence="2 3">
    <name type="scientific">Methylobacterium oryzihabitans</name>
    <dbReference type="NCBI Taxonomy" id="2499852"/>
    <lineage>
        <taxon>Bacteria</taxon>
        <taxon>Pseudomonadati</taxon>
        <taxon>Pseudomonadota</taxon>
        <taxon>Alphaproteobacteria</taxon>
        <taxon>Hyphomicrobiales</taxon>
        <taxon>Methylobacteriaceae</taxon>
        <taxon>Methylobacterium</taxon>
    </lineage>
</organism>
<feature type="region of interest" description="Disordered" evidence="1">
    <location>
        <begin position="160"/>
        <end position="249"/>
    </location>
</feature>
<evidence type="ECO:0000313" key="3">
    <source>
        <dbReference type="Proteomes" id="UP000286997"/>
    </source>
</evidence>
<proteinExistence type="predicted"/>